<keyword evidence="2" id="KW-0812">Transmembrane</keyword>
<organism evidence="4 5">
    <name type="scientific">Actinacidiphila cocklensis</name>
    <dbReference type="NCBI Taxonomy" id="887465"/>
    <lineage>
        <taxon>Bacteria</taxon>
        <taxon>Bacillati</taxon>
        <taxon>Actinomycetota</taxon>
        <taxon>Actinomycetes</taxon>
        <taxon>Kitasatosporales</taxon>
        <taxon>Streptomycetaceae</taxon>
        <taxon>Actinacidiphila</taxon>
    </lineage>
</organism>
<evidence type="ECO:0008006" key="6">
    <source>
        <dbReference type="Google" id="ProtNLM"/>
    </source>
</evidence>
<name>A0A9W4DM57_9ACTN</name>
<keyword evidence="3" id="KW-0732">Signal</keyword>
<feature type="compositionally biased region" description="Gly residues" evidence="1">
    <location>
        <begin position="286"/>
        <end position="320"/>
    </location>
</feature>
<dbReference type="Proteomes" id="UP001152519">
    <property type="component" value="Unassembled WGS sequence"/>
</dbReference>
<protein>
    <recommendedName>
        <fullName evidence="6">LPXTG cell wall anchor domain-containing protein</fullName>
    </recommendedName>
</protein>
<evidence type="ECO:0000313" key="5">
    <source>
        <dbReference type="Proteomes" id="UP001152519"/>
    </source>
</evidence>
<reference evidence="4" key="1">
    <citation type="submission" date="2021-05" db="EMBL/GenBank/DDBJ databases">
        <authorList>
            <person name="Arsene-Ploetze F."/>
        </authorList>
    </citation>
    <scope>NUCLEOTIDE SEQUENCE</scope>
    <source>
        <strain evidence="4">DSM 42138</strain>
    </source>
</reference>
<keyword evidence="2" id="KW-0472">Membrane</keyword>
<evidence type="ECO:0000256" key="1">
    <source>
        <dbReference type="SAM" id="MobiDB-lite"/>
    </source>
</evidence>
<dbReference type="EMBL" id="CAJSLV010000052">
    <property type="protein sequence ID" value="CAG6393965.1"/>
    <property type="molecule type" value="Genomic_DNA"/>
</dbReference>
<feature type="chain" id="PRO_5040768091" description="LPXTG cell wall anchor domain-containing protein" evidence="3">
    <location>
        <begin position="38"/>
        <end position="409"/>
    </location>
</feature>
<evidence type="ECO:0000256" key="3">
    <source>
        <dbReference type="SAM" id="SignalP"/>
    </source>
</evidence>
<evidence type="ECO:0000256" key="2">
    <source>
        <dbReference type="SAM" id="Phobius"/>
    </source>
</evidence>
<gene>
    <name evidence="4" type="ORF">SCOCK_230065</name>
</gene>
<dbReference type="NCBIfam" id="NF041528">
    <property type="entry name" value="strep_LAETG"/>
    <property type="match status" value="1"/>
</dbReference>
<dbReference type="RefSeq" id="WP_251489956.1">
    <property type="nucleotide sequence ID" value="NZ_CAJSLV010000052.1"/>
</dbReference>
<feature type="compositionally biased region" description="Gly residues" evidence="1">
    <location>
        <begin position="329"/>
        <end position="350"/>
    </location>
</feature>
<evidence type="ECO:0000313" key="4">
    <source>
        <dbReference type="EMBL" id="CAG6393965.1"/>
    </source>
</evidence>
<feature type="transmembrane region" description="Helical" evidence="2">
    <location>
        <begin position="376"/>
        <end position="394"/>
    </location>
</feature>
<feature type="signal peptide" evidence="3">
    <location>
        <begin position="1"/>
        <end position="37"/>
    </location>
</feature>
<proteinExistence type="predicted"/>
<comment type="caution">
    <text evidence="4">The sequence shown here is derived from an EMBL/GenBank/DDBJ whole genome shotgun (WGS) entry which is preliminary data.</text>
</comment>
<keyword evidence="5" id="KW-1185">Reference proteome</keyword>
<dbReference type="AlphaFoldDB" id="A0A9W4DM57"/>
<dbReference type="InterPro" id="IPR048202">
    <property type="entry name" value="SCO1860-like"/>
</dbReference>
<dbReference type="NCBIfam" id="NF041527">
    <property type="entry name" value="SCO1860_LAETG"/>
    <property type="match status" value="1"/>
</dbReference>
<dbReference type="NCBIfam" id="NF040603">
    <property type="entry name" value="choice_anch_P"/>
    <property type="match status" value="1"/>
</dbReference>
<sequence length="409" mass="38466">MYRTINFRLPARRPAAAIGAAVALAAGAAAFAPAVQAAPATAAGGGTSGAAVLRAGLDLSLLGRAVDVPVNVSLNDVHAPADARQTALTVRVGSGVEGGRGVSILRADVATANATADARKAEGYANVVHAQVHVPGLPLLALVKADVITAKATCEAGHRPTAHSELLGLTVLGQRVTLGAVGTTNLDVPGVGRVSLDLTRTSTTSASAAATALRLSLHLNPLSLGVAEIRGEVTLAQASCTTPHKGGSTSGGSTTGSTSGSTTGSTAGSTSGSTTGSTTGSTAGSTSGGGHNGGSTTGGSTSGGTNGSTAGSSGGSGSSGSTGSSGSSGPNGGAATGGASGGSGSAGTSGGSDAVAQTSPDTGNLAETGASSSTPYLAIGAAGLVTAGAATYLLTARRRRTAATADPKD</sequence>
<accession>A0A9W4DM57</accession>
<feature type="region of interest" description="Disordered" evidence="1">
    <location>
        <begin position="240"/>
        <end position="371"/>
    </location>
</feature>
<keyword evidence="2" id="KW-1133">Transmembrane helix</keyword>
<feature type="compositionally biased region" description="Low complexity" evidence="1">
    <location>
        <begin position="255"/>
        <end position="285"/>
    </location>
</feature>